<dbReference type="EMBL" id="AODG01000015">
    <property type="protein sequence ID" value="EUJ26636.1"/>
    <property type="molecule type" value="Genomic_DNA"/>
</dbReference>
<feature type="compositionally biased region" description="Basic residues" evidence="1">
    <location>
        <begin position="47"/>
        <end position="77"/>
    </location>
</feature>
<dbReference type="Proteomes" id="UP000019251">
    <property type="component" value="Unassembled WGS sequence"/>
</dbReference>
<accession>A0A829R5P6</accession>
<organism evidence="2 3">
    <name type="scientific">Listeria grayi FSL F6-1183</name>
    <dbReference type="NCBI Taxonomy" id="1265827"/>
    <lineage>
        <taxon>Bacteria</taxon>
        <taxon>Bacillati</taxon>
        <taxon>Bacillota</taxon>
        <taxon>Bacilli</taxon>
        <taxon>Bacillales</taxon>
        <taxon>Listeriaceae</taxon>
        <taxon>Listeria</taxon>
    </lineage>
</organism>
<evidence type="ECO:0000313" key="2">
    <source>
        <dbReference type="EMBL" id="EUJ26636.1"/>
    </source>
</evidence>
<gene>
    <name evidence="2" type="ORF">LMUR_12546</name>
</gene>
<proteinExistence type="predicted"/>
<sequence length="77" mass="9193">MLLELRAIVFFKNCSLYNTVEQDKTTIFQYRVTFVNQTVTERTVEKKVKKGKGKKKKTVIKKHNVQDKKRKKSRRGF</sequence>
<comment type="caution">
    <text evidence="2">The sequence shown here is derived from an EMBL/GenBank/DDBJ whole genome shotgun (WGS) entry which is preliminary data.</text>
</comment>
<reference evidence="2 3" key="1">
    <citation type="submission" date="2012-12" db="EMBL/GenBank/DDBJ databases">
        <title>Novel taxa of Listeriaceae from agricultural environments in the United States.</title>
        <authorList>
            <person name="den Bakker H.C."/>
            <person name="Allred A."/>
            <person name="Warchocki S."/>
            <person name="Wright E.M."/>
            <person name="Burrell A."/>
            <person name="Nightingale K.K."/>
            <person name="Kephart D."/>
            <person name="Wiedmann M."/>
        </authorList>
    </citation>
    <scope>NUCLEOTIDE SEQUENCE [LARGE SCALE GENOMIC DNA]</scope>
    <source>
        <strain evidence="2 3">FSL F6-1183</strain>
    </source>
</reference>
<name>A0A829R5P6_LISGR</name>
<evidence type="ECO:0000256" key="1">
    <source>
        <dbReference type="SAM" id="MobiDB-lite"/>
    </source>
</evidence>
<dbReference type="AlphaFoldDB" id="A0A829R5P6"/>
<feature type="region of interest" description="Disordered" evidence="1">
    <location>
        <begin position="46"/>
        <end position="77"/>
    </location>
</feature>
<protein>
    <submittedName>
        <fullName evidence="2">Uncharacterized protein</fullName>
    </submittedName>
</protein>
<evidence type="ECO:0000313" key="3">
    <source>
        <dbReference type="Proteomes" id="UP000019251"/>
    </source>
</evidence>